<dbReference type="OrthoDB" id="843225at2759"/>
<feature type="domain" description="UspA" evidence="1">
    <location>
        <begin position="36"/>
        <end position="183"/>
    </location>
</feature>
<dbReference type="PRINTS" id="PR01438">
    <property type="entry name" value="UNVRSLSTRESS"/>
</dbReference>
<dbReference type="InterPro" id="IPR006016">
    <property type="entry name" value="UspA"/>
</dbReference>
<dbReference type="InterPro" id="IPR014729">
    <property type="entry name" value="Rossmann-like_a/b/a_fold"/>
</dbReference>
<dbReference type="EMBL" id="JAMQYH010000002">
    <property type="protein sequence ID" value="KAJ1699379.1"/>
    <property type="molecule type" value="Genomic_DNA"/>
</dbReference>
<reference evidence="2" key="1">
    <citation type="journal article" date="2022" name="Cell">
        <title>Repeat-based holocentromeres influence genome architecture and karyotype evolution.</title>
        <authorList>
            <person name="Hofstatter P.G."/>
            <person name="Thangavel G."/>
            <person name="Lux T."/>
            <person name="Neumann P."/>
            <person name="Vondrak T."/>
            <person name="Novak P."/>
            <person name="Zhang M."/>
            <person name="Costa L."/>
            <person name="Castellani M."/>
            <person name="Scott A."/>
            <person name="Toegelov H."/>
            <person name="Fuchs J."/>
            <person name="Mata-Sucre Y."/>
            <person name="Dias Y."/>
            <person name="Vanzela A.L.L."/>
            <person name="Huettel B."/>
            <person name="Almeida C.C.S."/>
            <person name="Simkova H."/>
            <person name="Souza G."/>
            <person name="Pedrosa-Harand A."/>
            <person name="Macas J."/>
            <person name="Mayer K.F.X."/>
            <person name="Houben A."/>
            <person name="Marques A."/>
        </authorList>
    </citation>
    <scope>NUCLEOTIDE SEQUENCE</scope>
    <source>
        <strain evidence="2">RhyBre1mFocal</strain>
    </source>
</reference>
<evidence type="ECO:0000259" key="1">
    <source>
        <dbReference type="Pfam" id="PF00582"/>
    </source>
</evidence>
<protein>
    <recommendedName>
        <fullName evidence="1">UspA domain-containing protein</fullName>
    </recommendedName>
</protein>
<dbReference type="AlphaFoldDB" id="A0A9Q0CTS2"/>
<accession>A0A9Q0CTS2</accession>
<evidence type="ECO:0000313" key="3">
    <source>
        <dbReference type="Proteomes" id="UP001151287"/>
    </source>
</evidence>
<dbReference type="Gene3D" id="3.40.50.620">
    <property type="entry name" value="HUPs"/>
    <property type="match status" value="1"/>
</dbReference>
<dbReference type="CDD" id="cd23659">
    <property type="entry name" value="USP_At3g01520-like"/>
    <property type="match status" value="1"/>
</dbReference>
<organism evidence="2 3">
    <name type="scientific">Rhynchospora breviuscula</name>
    <dbReference type="NCBI Taxonomy" id="2022672"/>
    <lineage>
        <taxon>Eukaryota</taxon>
        <taxon>Viridiplantae</taxon>
        <taxon>Streptophyta</taxon>
        <taxon>Embryophyta</taxon>
        <taxon>Tracheophyta</taxon>
        <taxon>Spermatophyta</taxon>
        <taxon>Magnoliopsida</taxon>
        <taxon>Liliopsida</taxon>
        <taxon>Poales</taxon>
        <taxon>Cyperaceae</taxon>
        <taxon>Cyperoideae</taxon>
        <taxon>Rhynchosporeae</taxon>
        <taxon>Rhynchospora</taxon>
    </lineage>
</organism>
<evidence type="ECO:0000313" key="2">
    <source>
        <dbReference type="EMBL" id="KAJ1699379.1"/>
    </source>
</evidence>
<dbReference type="Proteomes" id="UP001151287">
    <property type="component" value="Unassembled WGS sequence"/>
</dbReference>
<gene>
    <name evidence="2" type="ORF">LUZ63_007891</name>
</gene>
<sequence length="198" mass="21490">MSTSGSSRGEHIVPEFDAEKVEKGLFHQAKEGKITMVLAFDDSEHSFYALEWTLNHFYSPATGGGMGFQLVIVHAKRAMSAANVSGPGTSAEEVLQDAEMDQRKLAAKTVEKARAICSAHSVEAVVEVMEGDAKHVLMEAVAKHHADILILGSHGYNSVQRAFMGSVSDHMAHHAQCSVMIVKRPKPQKGTKKQTHKA</sequence>
<dbReference type="SUPFAM" id="SSF52402">
    <property type="entry name" value="Adenine nucleotide alpha hydrolases-like"/>
    <property type="match status" value="1"/>
</dbReference>
<dbReference type="PANTHER" id="PTHR46553:SF3">
    <property type="entry name" value="ADENINE NUCLEOTIDE ALPHA HYDROLASES-LIKE SUPERFAMILY PROTEIN"/>
    <property type="match status" value="1"/>
</dbReference>
<name>A0A9Q0CTS2_9POAL</name>
<dbReference type="Pfam" id="PF00582">
    <property type="entry name" value="Usp"/>
    <property type="match status" value="1"/>
</dbReference>
<dbReference type="InterPro" id="IPR006015">
    <property type="entry name" value="Universal_stress_UspA"/>
</dbReference>
<keyword evidence="3" id="KW-1185">Reference proteome</keyword>
<comment type="caution">
    <text evidence="2">The sequence shown here is derived from an EMBL/GenBank/DDBJ whole genome shotgun (WGS) entry which is preliminary data.</text>
</comment>
<dbReference type="PANTHER" id="PTHR46553">
    <property type="entry name" value="ADENINE NUCLEOTIDE ALPHA HYDROLASES-LIKE SUPERFAMILY PROTEIN"/>
    <property type="match status" value="1"/>
</dbReference>
<proteinExistence type="predicted"/>